<dbReference type="PANTHER" id="PTHR43528:SF1">
    <property type="entry name" value="ALPHA-KETOGLUTARATE PERMEASE"/>
    <property type="match status" value="1"/>
</dbReference>
<evidence type="ECO:0000313" key="11">
    <source>
        <dbReference type="EMBL" id="ORM70286.1"/>
    </source>
</evidence>
<dbReference type="Proteomes" id="UP000193558">
    <property type="component" value="Unassembled WGS sequence"/>
</dbReference>
<evidence type="ECO:0000256" key="8">
    <source>
        <dbReference type="ARBA" id="ARBA00023136"/>
    </source>
</evidence>
<keyword evidence="3" id="KW-0813">Transport</keyword>
<feature type="domain" description="Major facilitator superfamily (MFS) profile" evidence="10">
    <location>
        <begin position="18"/>
        <end position="430"/>
    </location>
</feature>
<evidence type="ECO:0000256" key="7">
    <source>
        <dbReference type="ARBA" id="ARBA00022989"/>
    </source>
</evidence>
<dbReference type="EMBL" id="MLFR01000005">
    <property type="protein sequence ID" value="ORM70286.1"/>
    <property type="molecule type" value="Genomic_DNA"/>
</dbReference>
<keyword evidence="7 9" id="KW-1133">Transmembrane helix</keyword>
<keyword evidence="6" id="KW-0769">Symport</keyword>
<comment type="subcellular location">
    <subcellularLocation>
        <location evidence="1">Cell membrane</location>
        <topology evidence="1">Multi-pass membrane protein</topology>
    </subcellularLocation>
</comment>
<feature type="transmembrane region" description="Helical" evidence="9">
    <location>
        <begin position="190"/>
        <end position="209"/>
    </location>
</feature>
<gene>
    <name evidence="11" type="ORF">HA51_08220</name>
</gene>
<evidence type="ECO:0000256" key="5">
    <source>
        <dbReference type="ARBA" id="ARBA00022692"/>
    </source>
</evidence>
<feature type="transmembrane region" description="Helical" evidence="9">
    <location>
        <begin position="118"/>
        <end position="138"/>
    </location>
</feature>
<accession>A0A1X1D0Y0</accession>
<dbReference type="AlphaFoldDB" id="A0A1X1D0Y0"/>
<keyword evidence="8 9" id="KW-0472">Membrane</keyword>
<feature type="transmembrane region" description="Helical" evidence="9">
    <location>
        <begin position="407"/>
        <end position="426"/>
    </location>
</feature>
<evidence type="ECO:0000313" key="12">
    <source>
        <dbReference type="Proteomes" id="UP000193558"/>
    </source>
</evidence>
<keyword evidence="5 9" id="KW-0812">Transmembrane</keyword>
<proteinExistence type="inferred from homology"/>
<evidence type="ECO:0000256" key="3">
    <source>
        <dbReference type="ARBA" id="ARBA00022448"/>
    </source>
</evidence>
<dbReference type="GO" id="GO:0015293">
    <property type="term" value="F:symporter activity"/>
    <property type="evidence" value="ECO:0007669"/>
    <property type="project" value="UniProtKB-KW"/>
</dbReference>
<reference evidence="11 12" key="1">
    <citation type="journal article" date="2017" name="Antonie Van Leeuwenhoek">
        <title>Phylogenomic resolution of the bacterial genus Pantoea and its relationship with Erwinia and Tatumella.</title>
        <authorList>
            <person name="Palmer M."/>
            <person name="Steenkamp E.T."/>
            <person name="Coetzee M.P."/>
            <person name="Chan W.Y."/>
            <person name="van Zyl E."/>
            <person name="De Maayer P."/>
            <person name="Coutinho T.A."/>
            <person name="Blom J."/>
            <person name="Smits T.H."/>
            <person name="Duffy B."/>
            <person name="Venter S.N."/>
        </authorList>
    </citation>
    <scope>NUCLEOTIDE SEQUENCE [LARGE SCALE GENOMIC DNA]</scope>
    <source>
        <strain evidence="11 12">LMG 26275</strain>
    </source>
</reference>
<feature type="transmembrane region" description="Helical" evidence="9">
    <location>
        <begin position="54"/>
        <end position="78"/>
    </location>
</feature>
<evidence type="ECO:0000256" key="4">
    <source>
        <dbReference type="ARBA" id="ARBA00022475"/>
    </source>
</evidence>
<dbReference type="PROSITE" id="PS50850">
    <property type="entry name" value="MFS"/>
    <property type="match status" value="1"/>
</dbReference>
<feature type="transmembrane region" description="Helical" evidence="9">
    <location>
        <begin position="159"/>
        <end position="178"/>
    </location>
</feature>
<dbReference type="Gene3D" id="1.20.1250.20">
    <property type="entry name" value="MFS general substrate transporter like domains"/>
    <property type="match status" value="2"/>
</dbReference>
<dbReference type="SUPFAM" id="SSF103473">
    <property type="entry name" value="MFS general substrate transporter"/>
    <property type="match status" value="1"/>
</dbReference>
<dbReference type="GO" id="GO:0005886">
    <property type="term" value="C:plasma membrane"/>
    <property type="evidence" value="ECO:0007669"/>
    <property type="project" value="UniProtKB-SubCell"/>
</dbReference>
<organism evidence="11 12">
    <name type="scientific">Pantoea rwandensis</name>
    <dbReference type="NCBI Taxonomy" id="1076550"/>
    <lineage>
        <taxon>Bacteria</taxon>
        <taxon>Pseudomonadati</taxon>
        <taxon>Pseudomonadota</taxon>
        <taxon>Gammaproteobacteria</taxon>
        <taxon>Enterobacterales</taxon>
        <taxon>Erwiniaceae</taxon>
        <taxon>Pantoea</taxon>
    </lineage>
</organism>
<dbReference type="InterPro" id="IPR020846">
    <property type="entry name" value="MFS_dom"/>
</dbReference>
<dbReference type="InterPro" id="IPR011701">
    <property type="entry name" value="MFS"/>
</dbReference>
<dbReference type="InterPro" id="IPR036259">
    <property type="entry name" value="MFS_trans_sf"/>
</dbReference>
<evidence type="ECO:0000256" key="6">
    <source>
        <dbReference type="ARBA" id="ARBA00022847"/>
    </source>
</evidence>
<dbReference type="InterPro" id="IPR005829">
    <property type="entry name" value="Sugar_transporter_CS"/>
</dbReference>
<dbReference type="InterPro" id="IPR051084">
    <property type="entry name" value="H+-coupled_symporters"/>
</dbReference>
<dbReference type="OrthoDB" id="6556227at2"/>
<keyword evidence="4" id="KW-1003">Cell membrane</keyword>
<comment type="similarity">
    <text evidence="2">Belongs to the major facilitator superfamily. Metabolite:H+ Symporter (MHS) family (TC 2.A.1.6) family.</text>
</comment>
<feature type="transmembrane region" description="Helical" evidence="9">
    <location>
        <begin position="248"/>
        <end position="271"/>
    </location>
</feature>
<evidence type="ECO:0000256" key="1">
    <source>
        <dbReference type="ARBA" id="ARBA00004651"/>
    </source>
</evidence>
<feature type="transmembrane region" description="Helical" evidence="9">
    <location>
        <begin position="283"/>
        <end position="304"/>
    </location>
</feature>
<evidence type="ECO:0000259" key="10">
    <source>
        <dbReference type="PROSITE" id="PS50850"/>
    </source>
</evidence>
<dbReference type="PROSITE" id="PS00217">
    <property type="entry name" value="SUGAR_TRANSPORT_2"/>
    <property type="match status" value="1"/>
</dbReference>
<feature type="transmembrane region" description="Helical" evidence="9">
    <location>
        <begin position="338"/>
        <end position="366"/>
    </location>
</feature>
<evidence type="ECO:0000256" key="9">
    <source>
        <dbReference type="SAM" id="Phobius"/>
    </source>
</evidence>
<comment type="caution">
    <text evidence="11">The sequence shown here is derived from an EMBL/GenBank/DDBJ whole genome shotgun (WGS) entry which is preliminary data.</text>
</comment>
<dbReference type="RefSeq" id="WP_158087364.1">
    <property type="nucleotide sequence ID" value="NZ_MLFR01000005.1"/>
</dbReference>
<dbReference type="PANTHER" id="PTHR43528">
    <property type="entry name" value="ALPHA-KETOGLUTARATE PERMEASE"/>
    <property type="match status" value="1"/>
</dbReference>
<evidence type="ECO:0000256" key="2">
    <source>
        <dbReference type="ARBA" id="ARBA00008240"/>
    </source>
</evidence>
<feature type="transmembrane region" description="Helical" evidence="9">
    <location>
        <begin position="378"/>
        <end position="401"/>
    </location>
</feature>
<feature type="transmembrane region" description="Helical" evidence="9">
    <location>
        <begin position="23"/>
        <end position="48"/>
    </location>
</feature>
<sequence>MTTSATLPVVTPEMQRKTLIGAVAGNLVEFLDFALYGLLASVISRIFFPQDAPLTALLSVLLLYASSFLVRPIGGIVLGLAGDRWGRRTVLMITITGMSVVTGLTALLPTYAQAGTTATVLLVVCRLIQGFFAGGEYATATDYIVENSDQKRRAFRASFSPIGAYIGTVIAVGLYTLLSSWITTAQMEVWGWRVLFAIGFPLGLVGLLIRRKLDESPEFRAVERARLEKDLRPPTMGEVIRSQWKNMLIFISILMSHTLPNYLILGFFATYLTTFVGLAKPDAAIAVLVSQFVLIFSTLLHGYLSDVVGRKRWLMLGCVLVIPAMFFAFTYAEHGTLNSAIIAAVVPVMIFPMVTSGMTISLVDMFPADMRASAGAMAYNTGTALFGGTAPLIGAALIGWSGSAFTLVYYVAAVAIMSFISIGLWFKYSPKTVTHTVGAGNSIPLQQRVESTSKSQ</sequence>
<dbReference type="Pfam" id="PF07690">
    <property type="entry name" value="MFS_1"/>
    <property type="match status" value="1"/>
</dbReference>
<name>A0A1X1D0Y0_9GAMM</name>
<dbReference type="Pfam" id="PF00083">
    <property type="entry name" value="Sugar_tr"/>
    <property type="match status" value="1"/>
</dbReference>
<protein>
    <recommendedName>
        <fullName evidence="10">Major facilitator superfamily (MFS) profile domain-containing protein</fullName>
    </recommendedName>
</protein>
<feature type="transmembrane region" description="Helical" evidence="9">
    <location>
        <begin position="90"/>
        <end position="112"/>
    </location>
</feature>
<dbReference type="InterPro" id="IPR005828">
    <property type="entry name" value="MFS_sugar_transport-like"/>
</dbReference>
<feature type="transmembrane region" description="Helical" evidence="9">
    <location>
        <begin position="313"/>
        <end position="332"/>
    </location>
</feature>